<evidence type="ECO:0000313" key="2">
    <source>
        <dbReference type="EMBL" id="KAH6896569.1"/>
    </source>
</evidence>
<feature type="compositionally biased region" description="Basic and acidic residues" evidence="1">
    <location>
        <begin position="277"/>
        <end position="289"/>
    </location>
</feature>
<feature type="compositionally biased region" description="Basic and acidic residues" evidence="1">
    <location>
        <begin position="53"/>
        <end position="66"/>
    </location>
</feature>
<comment type="caution">
    <text evidence="2">The sequence shown here is derived from an EMBL/GenBank/DDBJ whole genome shotgun (WGS) entry which is preliminary data.</text>
</comment>
<dbReference type="OrthoDB" id="5096988at2759"/>
<feature type="compositionally biased region" description="Low complexity" evidence="1">
    <location>
        <begin position="26"/>
        <end position="46"/>
    </location>
</feature>
<evidence type="ECO:0000256" key="1">
    <source>
        <dbReference type="SAM" id="MobiDB-lite"/>
    </source>
</evidence>
<evidence type="ECO:0000313" key="3">
    <source>
        <dbReference type="Proteomes" id="UP000777438"/>
    </source>
</evidence>
<keyword evidence="3" id="KW-1185">Reference proteome</keyword>
<dbReference type="Proteomes" id="UP000777438">
    <property type="component" value="Unassembled WGS sequence"/>
</dbReference>
<feature type="compositionally biased region" description="Basic residues" evidence="1">
    <location>
        <begin position="150"/>
        <end position="161"/>
    </location>
</feature>
<gene>
    <name evidence="2" type="ORF">B0T10DRAFT_474617</name>
</gene>
<feature type="compositionally biased region" description="Basic and acidic residues" evidence="1">
    <location>
        <begin position="12"/>
        <end position="25"/>
    </location>
</feature>
<feature type="compositionally biased region" description="Low complexity" evidence="1">
    <location>
        <begin position="73"/>
        <end position="85"/>
    </location>
</feature>
<organism evidence="2 3">
    <name type="scientific">Thelonectria olida</name>
    <dbReference type="NCBI Taxonomy" id="1576542"/>
    <lineage>
        <taxon>Eukaryota</taxon>
        <taxon>Fungi</taxon>
        <taxon>Dikarya</taxon>
        <taxon>Ascomycota</taxon>
        <taxon>Pezizomycotina</taxon>
        <taxon>Sordariomycetes</taxon>
        <taxon>Hypocreomycetidae</taxon>
        <taxon>Hypocreales</taxon>
        <taxon>Nectriaceae</taxon>
        <taxon>Thelonectria</taxon>
    </lineage>
</organism>
<feature type="compositionally biased region" description="Low complexity" evidence="1">
    <location>
        <begin position="104"/>
        <end position="117"/>
    </location>
</feature>
<feature type="compositionally biased region" description="Pro residues" evidence="1">
    <location>
        <begin position="118"/>
        <end position="137"/>
    </location>
</feature>
<accession>A0A9P8WGN9</accession>
<protein>
    <submittedName>
        <fullName evidence="2">Uncharacterized protein</fullName>
    </submittedName>
</protein>
<dbReference type="AlphaFoldDB" id="A0A9P8WGN9"/>
<name>A0A9P8WGN9_9HYPO</name>
<feature type="compositionally biased region" description="Polar residues" evidence="1">
    <location>
        <begin position="180"/>
        <end position="191"/>
    </location>
</feature>
<feature type="compositionally biased region" description="Polar residues" evidence="1">
    <location>
        <begin position="1"/>
        <end position="10"/>
    </location>
</feature>
<sequence>MPPQPQQNLMNLDDRPPRSSREARAAARAAKNGSSSGSHYRRGGLSPEADLDDYNHFSGPDDREPRSPNSDVALQDAILAQAQQQRMVPVGQLSRNAPPPQRRPAPGQNGQPPSRGGPVPPSPKSQPPSYPGGPPPMDDGGDARNGSGRGHYRRNTGHAGRRPSESDAPPASSSAPDLHPNQQSPSRSNMNGGRAPQNLGPGQRRPQSPGSLSVDGGNNIARLNSPSVMKSVLHPLEQKMHEYDHLMQEAHNQMVNLDEEIRIMQERRAQAEERFMEAKSKHDDYERQHTGVGRALRGEPEPQQRMPSPEPVQRMVRMESFVDDDRPMTSQSSHKAKGRSRLRLSLFKN</sequence>
<feature type="region of interest" description="Disordered" evidence="1">
    <location>
        <begin position="1"/>
        <end position="226"/>
    </location>
</feature>
<proteinExistence type="predicted"/>
<reference evidence="2 3" key="1">
    <citation type="journal article" date="2021" name="Nat. Commun.">
        <title>Genetic determinants of endophytism in the Arabidopsis root mycobiome.</title>
        <authorList>
            <person name="Mesny F."/>
            <person name="Miyauchi S."/>
            <person name="Thiergart T."/>
            <person name="Pickel B."/>
            <person name="Atanasova L."/>
            <person name="Karlsson M."/>
            <person name="Huettel B."/>
            <person name="Barry K.W."/>
            <person name="Haridas S."/>
            <person name="Chen C."/>
            <person name="Bauer D."/>
            <person name="Andreopoulos W."/>
            <person name="Pangilinan J."/>
            <person name="LaButti K."/>
            <person name="Riley R."/>
            <person name="Lipzen A."/>
            <person name="Clum A."/>
            <person name="Drula E."/>
            <person name="Henrissat B."/>
            <person name="Kohler A."/>
            <person name="Grigoriev I.V."/>
            <person name="Martin F.M."/>
            <person name="Hacquard S."/>
        </authorList>
    </citation>
    <scope>NUCLEOTIDE SEQUENCE [LARGE SCALE GENOMIC DNA]</scope>
    <source>
        <strain evidence="2 3">MPI-CAGE-CH-0241</strain>
    </source>
</reference>
<dbReference type="EMBL" id="JAGPYM010000003">
    <property type="protein sequence ID" value="KAH6896569.1"/>
    <property type="molecule type" value="Genomic_DNA"/>
</dbReference>
<feature type="region of interest" description="Disordered" evidence="1">
    <location>
        <begin position="277"/>
        <end position="349"/>
    </location>
</feature>
<feature type="compositionally biased region" description="Low complexity" evidence="1">
    <location>
        <begin position="166"/>
        <end position="177"/>
    </location>
</feature>